<protein>
    <submittedName>
        <fullName evidence="1">Uncharacterized protein</fullName>
    </submittedName>
</protein>
<comment type="caution">
    <text evidence="1">The sequence shown here is derived from an EMBL/GenBank/DDBJ whole genome shotgun (WGS) entry which is preliminary data.</text>
</comment>
<keyword evidence="2" id="KW-1185">Reference proteome</keyword>
<evidence type="ECO:0000313" key="1">
    <source>
        <dbReference type="EMBL" id="ETO02372.1"/>
    </source>
</evidence>
<organism evidence="1 2">
    <name type="scientific">Reticulomyxa filosa</name>
    <dbReference type="NCBI Taxonomy" id="46433"/>
    <lineage>
        <taxon>Eukaryota</taxon>
        <taxon>Sar</taxon>
        <taxon>Rhizaria</taxon>
        <taxon>Retaria</taxon>
        <taxon>Foraminifera</taxon>
        <taxon>Monothalamids</taxon>
        <taxon>Reticulomyxidae</taxon>
        <taxon>Reticulomyxa</taxon>
    </lineage>
</organism>
<dbReference type="EMBL" id="ASPP01035949">
    <property type="protein sequence ID" value="ETO02372.1"/>
    <property type="molecule type" value="Genomic_DNA"/>
</dbReference>
<gene>
    <name evidence="1" type="ORF">RFI_35064</name>
</gene>
<proteinExistence type="predicted"/>
<reference evidence="1 2" key="1">
    <citation type="journal article" date="2013" name="Curr. Biol.">
        <title>The Genome of the Foraminiferan Reticulomyxa filosa.</title>
        <authorList>
            <person name="Glockner G."/>
            <person name="Hulsmann N."/>
            <person name="Schleicher M."/>
            <person name="Noegel A.A."/>
            <person name="Eichinger L."/>
            <person name="Gallinger C."/>
            <person name="Pawlowski J."/>
            <person name="Sierra R."/>
            <person name="Euteneuer U."/>
            <person name="Pillet L."/>
            <person name="Moustafa A."/>
            <person name="Platzer M."/>
            <person name="Groth M."/>
            <person name="Szafranski K."/>
            <person name="Schliwa M."/>
        </authorList>
    </citation>
    <scope>NUCLEOTIDE SEQUENCE [LARGE SCALE GENOMIC DNA]</scope>
</reference>
<name>X6LMN2_RETFI</name>
<dbReference type="AlphaFoldDB" id="X6LMN2"/>
<accession>X6LMN2</accession>
<dbReference type="Proteomes" id="UP000023152">
    <property type="component" value="Unassembled WGS sequence"/>
</dbReference>
<sequence length="170" mass="19712">MLNNSNITNEAMHVLPRLIEAKCIAPLDDKNLCGKYIFCSCNDDECKKVSSFVIGHDDTEKKSLKFPRLLTGFAETSATIFTHYVSYFNFWKTRNEPLDFSLKLSQIGVCKDIIIETGTMLSLLYMDNHTNNKDFSEHENNNYDLSKKMIVHSRKIYQKNEILVKLMKKE</sequence>
<evidence type="ECO:0000313" key="2">
    <source>
        <dbReference type="Proteomes" id="UP000023152"/>
    </source>
</evidence>